<protein>
    <recommendedName>
        <fullName evidence="4">DUF4192 domain-containing protein</fullName>
    </recommendedName>
</protein>
<dbReference type="Proteomes" id="UP000537326">
    <property type="component" value="Unassembled WGS sequence"/>
</dbReference>
<keyword evidence="3" id="KW-1185">Reference proteome</keyword>
<accession>A0A7Y9YG54</accession>
<dbReference type="RefSeq" id="WP_179530779.1">
    <property type="nucleotide sequence ID" value="NZ_BAAAPP010000004.1"/>
</dbReference>
<proteinExistence type="predicted"/>
<evidence type="ECO:0000313" key="2">
    <source>
        <dbReference type="EMBL" id="NYI09860.1"/>
    </source>
</evidence>
<reference evidence="2 3" key="1">
    <citation type="submission" date="2020-07" db="EMBL/GenBank/DDBJ databases">
        <title>Sequencing the genomes of 1000 actinobacteria strains.</title>
        <authorList>
            <person name="Klenk H.-P."/>
        </authorList>
    </citation>
    <scope>NUCLEOTIDE SEQUENCE [LARGE SCALE GENOMIC DNA]</scope>
    <source>
        <strain evidence="2 3">DSM 18248</strain>
    </source>
</reference>
<dbReference type="AlphaFoldDB" id="A0A7Y9YG54"/>
<dbReference type="Pfam" id="PF13830">
    <property type="entry name" value="DUF4192"/>
    <property type="match status" value="1"/>
</dbReference>
<dbReference type="InterPro" id="IPR025447">
    <property type="entry name" value="DUF4192"/>
</dbReference>
<comment type="caution">
    <text evidence="2">The sequence shown here is derived from an EMBL/GenBank/DDBJ whole genome shotgun (WGS) entry which is preliminary data.</text>
</comment>
<feature type="region of interest" description="Disordered" evidence="1">
    <location>
        <begin position="311"/>
        <end position="335"/>
    </location>
</feature>
<organism evidence="2 3">
    <name type="scientific">Nocardioides marinus</name>
    <dbReference type="NCBI Taxonomy" id="374514"/>
    <lineage>
        <taxon>Bacteria</taxon>
        <taxon>Bacillati</taxon>
        <taxon>Actinomycetota</taxon>
        <taxon>Actinomycetes</taxon>
        <taxon>Propionibacteriales</taxon>
        <taxon>Nocardioidaceae</taxon>
        <taxon>Nocardioides</taxon>
    </lineage>
</organism>
<dbReference type="EMBL" id="JACBZI010000001">
    <property type="protein sequence ID" value="NYI09860.1"/>
    <property type="molecule type" value="Genomic_DNA"/>
</dbReference>
<evidence type="ECO:0000313" key="3">
    <source>
        <dbReference type="Proteomes" id="UP000537326"/>
    </source>
</evidence>
<evidence type="ECO:0008006" key="4">
    <source>
        <dbReference type="Google" id="ProtNLM"/>
    </source>
</evidence>
<name>A0A7Y9YG54_9ACTN</name>
<sequence>MAFSIRSPDELVAVIPHMLGFQPEESLVFVPMRSELPVARVDLPTTSRDTELVWHSIRDGLTRYAHPGAAVGIVCFAADRQHAETLGREFAERLDTIGIDTHVLLWADETRWADLATGDMGLQTDAARERIAAMTVLSGRAQPAASREHLAESLVGDRDPVAKLLSETRAAASGNESMAERRWALARMTRFQNDGVRLDDKDATRLLVALEAIPTRDRLWLDMNRGNAASHVALWTDLTRRAPDDVRAAPASLLAFGSWLSGHGALAWCALDQVPRGTPYTLARLVAAAIETGMHPREWDAVKDAPAEDQIGRASDLRRSPPNLQGGNVRPAPGI</sequence>
<evidence type="ECO:0000256" key="1">
    <source>
        <dbReference type="SAM" id="MobiDB-lite"/>
    </source>
</evidence>
<gene>
    <name evidence="2" type="ORF">BKA05_001375</name>
</gene>